<feature type="region of interest" description="Disordered" evidence="1">
    <location>
        <begin position="34"/>
        <end position="65"/>
    </location>
</feature>
<proteinExistence type="predicted"/>
<reference evidence="2 3" key="1">
    <citation type="journal article" date="2021" name="BMC Genomics">
        <title>Datura genome reveals duplications of psychoactive alkaloid biosynthetic genes and high mutation rate following tissue culture.</title>
        <authorList>
            <person name="Rajewski A."/>
            <person name="Carter-House D."/>
            <person name="Stajich J."/>
            <person name="Litt A."/>
        </authorList>
    </citation>
    <scope>NUCLEOTIDE SEQUENCE [LARGE SCALE GENOMIC DNA]</scope>
    <source>
        <strain evidence="2">AR-01</strain>
    </source>
</reference>
<accession>A0ABS8RUZ9</accession>
<protein>
    <submittedName>
        <fullName evidence="2">Uncharacterized protein</fullName>
    </submittedName>
</protein>
<dbReference type="EMBL" id="JACEIK010000140">
    <property type="protein sequence ID" value="MCD7450646.1"/>
    <property type="molecule type" value="Genomic_DNA"/>
</dbReference>
<feature type="compositionally biased region" description="Polar residues" evidence="1">
    <location>
        <begin position="45"/>
        <end position="60"/>
    </location>
</feature>
<gene>
    <name evidence="2" type="ORF">HAX54_007832</name>
</gene>
<evidence type="ECO:0000313" key="3">
    <source>
        <dbReference type="Proteomes" id="UP000823775"/>
    </source>
</evidence>
<evidence type="ECO:0000256" key="1">
    <source>
        <dbReference type="SAM" id="MobiDB-lite"/>
    </source>
</evidence>
<sequence>MEVVNKISQSPTKVLWGDRVEEAEDLDVVDEVININSNESKDQSVEGQINGNSDQPTGETESAEMECNLESINSTEGKQNILEKGHQVQNEDMQPKPPDLMQKENDVNIIVHQKETDVKPSSILSLNFSCAGRRILNFDKIRTPSQYQDISKEGTRLKGNICVNKQAVKYWKDSNVWYWLRSPYWNSGNIGQCLNIHIYVKKDQFLHISEGLCSRKLLQDIPKYR</sequence>
<name>A0ABS8RUZ9_DATST</name>
<organism evidence="2 3">
    <name type="scientific">Datura stramonium</name>
    <name type="common">Jimsonweed</name>
    <name type="synonym">Common thornapple</name>
    <dbReference type="NCBI Taxonomy" id="4076"/>
    <lineage>
        <taxon>Eukaryota</taxon>
        <taxon>Viridiplantae</taxon>
        <taxon>Streptophyta</taxon>
        <taxon>Embryophyta</taxon>
        <taxon>Tracheophyta</taxon>
        <taxon>Spermatophyta</taxon>
        <taxon>Magnoliopsida</taxon>
        <taxon>eudicotyledons</taxon>
        <taxon>Gunneridae</taxon>
        <taxon>Pentapetalae</taxon>
        <taxon>asterids</taxon>
        <taxon>lamiids</taxon>
        <taxon>Solanales</taxon>
        <taxon>Solanaceae</taxon>
        <taxon>Solanoideae</taxon>
        <taxon>Datureae</taxon>
        <taxon>Datura</taxon>
    </lineage>
</organism>
<dbReference type="Proteomes" id="UP000823775">
    <property type="component" value="Unassembled WGS sequence"/>
</dbReference>
<keyword evidence="3" id="KW-1185">Reference proteome</keyword>
<evidence type="ECO:0000313" key="2">
    <source>
        <dbReference type="EMBL" id="MCD7450646.1"/>
    </source>
</evidence>
<comment type="caution">
    <text evidence="2">The sequence shown here is derived from an EMBL/GenBank/DDBJ whole genome shotgun (WGS) entry which is preliminary data.</text>
</comment>